<organism evidence="1 2">
    <name type="scientific">Oligella urethralis DNF00040</name>
    <dbReference type="NCBI Taxonomy" id="1401065"/>
    <lineage>
        <taxon>Bacteria</taxon>
        <taxon>Pseudomonadati</taxon>
        <taxon>Pseudomonadota</taxon>
        <taxon>Betaproteobacteria</taxon>
        <taxon>Burkholderiales</taxon>
        <taxon>Alcaligenaceae</taxon>
        <taxon>Oligella</taxon>
    </lineage>
</organism>
<sequence>MELQLQSRTPANTVTAYGDDYIEINEQKFHHAIFFRPEGPISQWQVTSLKDVTTEALIEAAGLIKKEQDPFAFLDDNGNRPHYDNAPELIIIGTGQKQRFLSPAILQPVLAQGIGVECMDTRAAARTYNVLMNENRIVVAALLLDGLD</sequence>
<proteinExistence type="predicted"/>
<dbReference type="PANTHER" id="PTHR21192:SF2">
    <property type="entry name" value="NADH DEHYDROGENASE [UBIQUINONE] 1 ALPHA SUBCOMPLEX ASSEMBLY FACTOR 3"/>
    <property type="match status" value="1"/>
</dbReference>
<dbReference type="InterPro" id="IPR036748">
    <property type="entry name" value="MTH938-like_sf"/>
</dbReference>
<dbReference type="eggNOG" id="COG3737">
    <property type="taxonomic scope" value="Bacteria"/>
</dbReference>
<name>A0A095ZAF7_9BURK</name>
<gene>
    <name evidence="1" type="ORF">HMPREF2130_03995</name>
</gene>
<evidence type="ECO:0008006" key="3">
    <source>
        <dbReference type="Google" id="ProtNLM"/>
    </source>
</evidence>
<dbReference type="RefSeq" id="WP_036558337.1">
    <property type="nucleotide sequence ID" value="NZ_JRNI01000015.1"/>
</dbReference>
<protein>
    <recommendedName>
        <fullName evidence="3">Xcc1710-like domain-containing protein</fullName>
    </recommendedName>
</protein>
<dbReference type="InterPro" id="IPR007523">
    <property type="entry name" value="NDUFAF3/AAMDC"/>
</dbReference>
<dbReference type="Gene3D" id="3.40.1230.10">
    <property type="entry name" value="MTH938-like"/>
    <property type="match status" value="1"/>
</dbReference>
<evidence type="ECO:0000313" key="2">
    <source>
        <dbReference type="Proteomes" id="UP000029629"/>
    </source>
</evidence>
<dbReference type="SUPFAM" id="SSF64076">
    <property type="entry name" value="MTH938-like"/>
    <property type="match status" value="1"/>
</dbReference>
<dbReference type="EMBL" id="JRNI01000015">
    <property type="protein sequence ID" value="KGF31281.1"/>
    <property type="molecule type" value="Genomic_DNA"/>
</dbReference>
<evidence type="ECO:0000313" key="1">
    <source>
        <dbReference type="EMBL" id="KGF31281.1"/>
    </source>
</evidence>
<dbReference type="Pfam" id="PF04430">
    <property type="entry name" value="DUF498"/>
    <property type="match status" value="1"/>
</dbReference>
<dbReference type="OrthoDB" id="9800373at2"/>
<accession>A0A095ZAF7</accession>
<reference evidence="1 2" key="1">
    <citation type="submission" date="2014-07" db="EMBL/GenBank/DDBJ databases">
        <authorList>
            <person name="McCorrison J."/>
            <person name="Sanka R."/>
            <person name="Torralba M."/>
            <person name="Gillis M."/>
            <person name="Haft D.H."/>
            <person name="Methe B."/>
            <person name="Sutton G."/>
            <person name="Nelson K.E."/>
        </authorList>
    </citation>
    <scope>NUCLEOTIDE SEQUENCE [LARGE SCALE GENOMIC DNA]</scope>
    <source>
        <strain evidence="1 2">DNF00040</strain>
    </source>
</reference>
<dbReference type="PANTHER" id="PTHR21192">
    <property type="entry name" value="NUCLEAR PROTEIN E3-3"/>
    <property type="match status" value="1"/>
</dbReference>
<dbReference type="AlphaFoldDB" id="A0A095ZAF7"/>
<keyword evidence="2" id="KW-1185">Reference proteome</keyword>
<dbReference type="CDD" id="cd05560">
    <property type="entry name" value="Xcc1710_like"/>
    <property type="match status" value="1"/>
</dbReference>
<comment type="caution">
    <text evidence="1">The sequence shown here is derived from an EMBL/GenBank/DDBJ whole genome shotgun (WGS) entry which is preliminary data.</text>
</comment>
<dbReference type="Proteomes" id="UP000029629">
    <property type="component" value="Unassembled WGS sequence"/>
</dbReference>